<accession>A0A0L7R5I3</accession>
<keyword evidence="1" id="KW-0732">Signal</keyword>
<dbReference type="EMBL" id="KQ414652">
    <property type="protein sequence ID" value="KOC66079.1"/>
    <property type="molecule type" value="Genomic_DNA"/>
</dbReference>
<keyword evidence="4" id="KW-1185">Reference proteome</keyword>
<dbReference type="Proteomes" id="UP000053825">
    <property type="component" value="Unassembled WGS sequence"/>
</dbReference>
<dbReference type="InterPro" id="IPR036508">
    <property type="entry name" value="Chitin-bd_dom_sf"/>
</dbReference>
<evidence type="ECO:0000313" key="3">
    <source>
        <dbReference type="EMBL" id="KOC66079.1"/>
    </source>
</evidence>
<dbReference type="GO" id="GO:0005576">
    <property type="term" value="C:extracellular region"/>
    <property type="evidence" value="ECO:0007669"/>
    <property type="project" value="InterPro"/>
</dbReference>
<gene>
    <name evidence="3" type="ORF">WH47_00972</name>
</gene>
<dbReference type="SMART" id="SM00494">
    <property type="entry name" value="ChtBD2"/>
    <property type="match status" value="3"/>
</dbReference>
<dbReference type="PROSITE" id="PS50940">
    <property type="entry name" value="CHIT_BIND_II"/>
    <property type="match status" value="2"/>
</dbReference>
<dbReference type="Gene3D" id="2.170.140.10">
    <property type="entry name" value="Chitin binding domain"/>
    <property type="match status" value="3"/>
</dbReference>
<dbReference type="AlphaFoldDB" id="A0A0L7R5I3"/>
<feature type="domain" description="Chitin-binding type-2" evidence="2">
    <location>
        <begin position="17"/>
        <end position="76"/>
    </location>
</feature>
<protein>
    <recommendedName>
        <fullName evidence="2">Chitin-binding type-2 domain-containing protein</fullName>
    </recommendedName>
</protein>
<dbReference type="InterPro" id="IPR002557">
    <property type="entry name" value="Chitin-bd_dom"/>
</dbReference>
<evidence type="ECO:0000313" key="4">
    <source>
        <dbReference type="Proteomes" id="UP000053825"/>
    </source>
</evidence>
<dbReference type="SUPFAM" id="SSF57625">
    <property type="entry name" value="Invertebrate chitin-binding proteins"/>
    <property type="match status" value="3"/>
</dbReference>
<reference evidence="3 4" key="1">
    <citation type="submission" date="2015-07" db="EMBL/GenBank/DDBJ databases">
        <title>The genome of Habropoda laboriosa.</title>
        <authorList>
            <person name="Pan H."/>
            <person name="Kapheim K."/>
        </authorList>
    </citation>
    <scope>NUCLEOTIDE SEQUENCE [LARGE SCALE GENOMIC DNA]</scope>
    <source>
        <strain evidence="3">0110345459</strain>
    </source>
</reference>
<evidence type="ECO:0000256" key="1">
    <source>
        <dbReference type="SAM" id="SignalP"/>
    </source>
</evidence>
<sequence>MRLIIFVLYSILIMAESSKCPESRKPHSISCTIFYSCVNLPGGGYVWVPSKCTEGLIFQPYLRMCVLPGDSWACDTLSTESSYITKRYDTPELLDPNETSYMRSTEDPLNFSELIDSSYTTDSIPDESNQEIATPYPLIEFEETIENNANNVSTINTDSMLNKLVHHLLIYKEITIPLEFLVSSLSTPSRPASNLPLSSYLIQNYIQQNNNLQNTIITGAKLQNVTEDSAIIKENIADKLNASVSNMESSSDVLQMVFENLDDNNNIILISDNAGNKQYLTVEKYKSLGYRLDSQFVHVIPCIKNIRMPNMTDCIRYYICEPQMVSVIEYLCPLYTAFNKYAKTCDMETYNKCIENRKEEVDSSGGLENILQLNMPNKNICTEQGKMKDPTSESRYYICYSAGGNSQNFKSIRMTCPNSLLFCQTKKVCTTKRLCRTT</sequence>
<evidence type="ECO:0000259" key="2">
    <source>
        <dbReference type="PROSITE" id="PS50940"/>
    </source>
</evidence>
<dbReference type="GO" id="GO:0008061">
    <property type="term" value="F:chitin binding"/>
    <property type="evidence" value="ECO:0007669"/>
    <property type="project" value="InterPro"/>
</dbReference>
<feature type="domain" description="Chitin-binding type-2" evidence="2">
    <location>
        <begin position="299"/>
        <end position="355"/>
    </location>
</feature>
<proteinExistence type="predicted"/>
<feature type="chain" id="PRO_5005575076" description="Chitin-binding type-2 domain-containing protein" evidence="1">
    <location>
        <begin position="18"/>
        <end position="438"/>
    </location>
</feature>
<dbReference type="STRING" id="597456.A0A0L7R5I3"/>
<organism evidence="3 4">
    <name type="scientific">Habropoda laboriosa</name>
    <dbReference type="NCBI Taxonomy" id="597456"/>
    <lineage>
        <taxon>Eukaryota</taxon>
        <taxon>Metazoa</taxon>
        <taxon>Ecdysozoa</taxon>
        <taxon>Arthropoda</taxon>
        <taxon>Hexapoda</taxon>
        <taxon>Insecta</taxon>
        <taxon>Pterygota</taxon>
        <taxon>Neoptera</taxon>
        <taxon>Endopterygota</taxon>
        <taxon>Hymenoptera</taxon>
        <taxon>Apocrita</taxon>
        <taxon>Aculeata</taxon>
        <taxon>Apoidea</taxon>
        <taxon>Anthophila</taxon>
        <taxon>Apidae</taxon>
        <taxon>Habropoda</taxon>
    </lineage>
</organism>
<feature type="signal peptide" evidence="1">
    <location>
        <begin position="1"/>
        <end position="17"/>
    </location>
</feature>
<name>A0A0L7R5I3_9HYME</name>